<dbReference type="InterPro" id="IPR002319">
    <property type="entry name" value="Phenylalanyl-tRNA_Synthase"/>
</dbReference>
<dbReference type="Gene3D" id="3.30.930.10">
    <property type="entry name" value="Bira Bifunctional Protein, Domain 2"/>
    <property type="match status" value="1"/>
</dbReference>
<feature type="domain" description="PheRS DNA binding" evidence="8">
    <location>
        <begin position="76"/>
        <end position="135"/>
    </location>
</feature>
<keyword evidence="2" id="KW-0547">Nucleotide-binding</keyword>
<name>A0AAN0IPQ5_AMPQE</name>
<accession>A0AAN0IPQ5</accession>
<keyword evidence="5" id="KW-0030">Aminoacyl-tRNA synthetase</keyword>
<dbReference type="GO" id="GO:0004826">
    <property type="term" value="F:phenylalanine-tRNA ligase activity"/>
    <property type="evidence" value="ECO:0007669"/>
    <property type="project" value="TreeGrafter"/>
</dbReference>
<dbReference type="Proteomes" id="UP000007879">
    <property type="component" value="Unassembled WGS sequence"/>
</dbReference>
<sequence>MASQTESLPDALLEALAEKGRVDSYEYATSVGRNHQDVVGAVKSLESVGDVIKTEQKQTELWELTEEGKEIAENGSHEVRLFEAVDQSNGTPQNELMSTVPNAKIGFSKAMSNKWLRIDKSSPGPPQVYRNVESVTDTVRKLLCSLKGESGRGELSDENLKEFKKRKLITNTIIKSYVITQGPSFTTSISKKSTELTAEMIQNGSWKNEEFKSYNFNALGAPLATGHLHPLLKVRTEIRQIFLEMGFCEMPTNNFIESSFWNFDALFQPQQHPARDAHDTFFLKDPQFSYDFPTEYLERVKTMHQTGGHGSIGYQYDWKLEEAQKNILRTHTTAVSTRMLYKLGQQVGVVHSNE</sequence>
<keyword evidence="1" id="KW-0436">Ligase</keyword>
<dbReference type="Gene3D" id="1.10.10.2330">
    <property type="match status" value="1"/>
</dbReference>
<dbReference type="KEGG" id="aqu:100634616"/>
<dbReference type="PANTHER" id="PTHR11538:SF40">
    <property type="entry name" value="PHENYLALANINE--TRNA LIGASE ALPHA SUBUNIT"/>
    <property type="match status" value="1"/>
</dbReference>
<proteinExistence type="predicted"/>
<evidence type="ECO:0000259" key="8">
    <source>
        <dbReference type="Pfam" id="PF18553"/>
    </source>
</evidence>
<dbReference type="Pfam" id="PF18553">
    <property type="entry name" value="PheRS_DBD3"/>
    <property type="match status" value="1"/>
</dbReference>
<dbReference type="InterPro" id="IPR040724">
    <property type="entry name" value="PheRS_DBD1"/>
</dbReference>
<reference evidence="10" key="1">
    <citation type="journal article" date="2010" name="Nature">
        <title>The Amphimedon queenslandica genome and the evolution of animal complexity.</title>
        <authorList>
            <person name="Srivastava M."/>
            <person name="Simakov O."/>
            <person name="Chapman J."/>
            <person name="Fahey B."/>
            <person name="Gauthier M.E."/>
            <person name="Mitros T."/>
            <person name="Richards G.S."/>
            <person name="Conaco C."/>
            <person name="Dacre M."/>
            <person name="Hellsten U."/>
            <person name="Larroux C."/>
            <person name="Putnam N.H."/>
            <person name="Stanke M."/>
            <person name="Adamska M."/>
            <person name="Darling A."/>
            <person name="Degnan S.M."/>
            <person name="Oakley T.H."/>
            <person name="Plachetzki D.C."/>
            <person name="Zhai Y."/>
            <person name="Adamski M."/>
            <person name="Calcino A."/>
            <person name="Cummins S.F."/>
            <person name="Goodstein D.M."/>
            <person name="Harris C."/>
            <person name="Jackson D.J."/>
            <person name="Leys S.P."/>
            <person name="Shu S."/>
            <person name="Woodcroft B.J."/>
            <person name="Vervoort M."/>
            <person name="Kosik K.S."/>
            <person name="Manning G."/>
            <person name="Degnan B.M."/>
            <person name="Rokhsar D.S."/>
        </authorList>
    </citation>
    <scope>NUCLEOTIDE SEQUENCE [LARGE SCALE GENOMIC DNA]</scope>
</reference>
<dbReference type="Pfam" id="PF01409">
    <property type="entry name" value="tRNA-synt_2d"/>
    <property type="match status" value="1"/>
</dbReference>
<dbReference type="EnsemblMetazoa" id="XM_011408434.2">
    <property type="protein sequence ID" value="XP_011406736.2"/>
    <property type="gene ID" value="LOC100634616"/>
</dbReference>
<evidence type="ECO:0000259" key="6">
    <source>
        <dbReference type="Pfam" id="PF01409"/>
    </source>
</evidence>
<keyword evidence="10" id="KW-1185">Reference proteome</keyword>
<reference evidence="9" key="2">
    <citation type="submission" date="2024-06" db="UniProtKB">
        <authorList>
            <consortium name="EnsemblMetazoa"/>
        </authorList>
    </citation>
    <scope>IDENTIFICATION</scope>
</reference>
<evidence type="ECO:0000256" key="3">
    <source>
        <dbReference type="ARBA" id="ARBA00022840"/>
    </source>
</evidence>
<evidence type="ECO:0000256" key="5">
    <source>
        <dbReference type="ARBA" id="ARBA00023146"/>
    </source>
</evidence>
<dbReference type="GO" id="GO:0009328">
    <property type="term" value="C:phenylalanine-tRNA ligase complex"/>
    <property type="evidence" value="ECO:0007669"/>
    <property type="project" value="TreeGrafter"/>
</dbReference>
<feature type="domain" description="Phenylalanyl-tRNA synthetase" evidence="6">
    <location>
        <begin position="214"/>
        <end position="340"/>
    </location>
</feature>
<keyword evidence="4" id="KW-0648">Protein biosynthesis</keyword>
<dbReference type="AlphaFoldDB" id="A0AAN0IPQ5"/>
<dbReference type="Gene3D" id="1.10.10.2320">
    <property type="match status" value="1"/>
</dbReference>
<keyword evidence="3" id="KW-0067">ATP-binding</keyword>
<evidence type="ECO:0000313" key="10">
    <source>
        <dbReference type="Proteomes" id="UP000007879"/>
    </source>
</evidence>
<dbReference type="InterPro" id="IPR045864">
    <property type="entry name" value="aa-tRNA-synth_II/BPL/LPL"/>
</dbReference>
<dbReference type="GeneID" id="100634616"/>
<dbReference type="GO" id="GO:0005524">
    <property type="term" value="F:ATP binding"/>
    <property type="evidence" value="ECO:0007669"/>
    <property type="project" value="UniProtKB-KW"/>
</dbReference>
<evidence type="ECO:0008006" key="11">
    <source>
        <dbReference type="Google" id="ProtNLM"/>
    </source>
</evidence>
<dbReference type="Gene3D" id="3.30.1370.240">
    <property type="match status" value="1"/>
</dbReference>
<dbReference type="GO" id="GO:0006432">
    <property type="term" value="P:phenylalanyl-tRNA aminoacylation"/>
    <property type="evidence" value="ECO:0007669"/>
    <property type="project" value="TreeGrafter"/>
</dbReference>
<dbReference type="InterPro" id="IPR040725">
    <property type="entry name" value="PheRS_DBD3"/>
</dbReference>
<dbReference type="Pfam" id="PF18552">
    <property type="entry name" value="PheRS_DBD1"/>
    <property type="match status" value="1"/>
</dbReference>
<dbReference type="GO" id="GO:0000049">
    <property type="term" value="F:tRNA binding"/>
    <property type="evidence" value="ECO:0007669"/>
    <property type="project" value="InterPro"/>
</dbReference>
<evidence type="ECO:0000259" key="7">
    <source>
        <dbReference type="Pfam" id="PF18552"/>
    </source>
</evidence>
<evidence type="ECO:0000256" key="2">
    <source>
        <dbReference type="ARBA" id="ARBA00022741"/>
    </source>
</evidence>
<dbReference type="SUPFAM" id="SSF55681">
    <property type="entry name" value="Class II aaRS and biotin synthetases"/>
    <property type="match status" value="1"/>
</dbReference>
<protein>
    <recommendedName>
        <fullName evidence="11">Phenylalanyl-tRNA synthetase domain-containing protein</fullName>
    </recommendedName>
</protein>
<evidence type="ECO:0000313" key="9">
    <source>
        <dbReference type="EnsemblMetazoa" id="XP_011406736.2"/>
    </source>
</evidence>
<organism evidence="9 10">
    <name type="scientific">Amphimedon queenslandica</name>
    <name type="common">Sponge</name>
    <dbReference type="NCBI Taxonomy" id="400682"/>
    <lineage>
        <taxon>Eukaryota</taxon>
        <taxon>Metazoa</taxon>
        <taxon>Porifera</taxon>
        <taxon>Demospongiae</taxon>
        <taxon>Heteroscleromorpha</taxon>
        <taxon>Haplosclerida</taxon>
        <taxon>Niphatidae</taxon>
        <taxon>Amphimedon</taxon>
    </lineage>
</organism>
<evidence type="ECO:0000256" key="4">
    <source>
        <dbReference type="ARBA" id="ARBA00022917"/>
    </source>
</evidence>
<dbReference type="RefSeq" id="XP_011406736.2">
    <property type="nucleotide sequence ID" value="XM_011408434.2"/>
</dbReference>
<dbReference type="PANTHER" id="PTHR11538">
    <property type="entry name" value="PHENYLALANYL-TRNA SYNTHETASE"/>
    <property type="match status" value="1"/>
</dbReference>
<dbReference type="GO" id="GO:0005829">
    <property type="term" value="C:cytosol"/>
    <property type="evidence" value="ECO:0007669"/>
    <property type="project" value="TreeGrafter"/>
</dbReference>
<evidence type="ECO:0000256" key="1">
    <source>
        <dbReference type="ARBA" id="ARBA00022598"/>
    </source>
</evidence>
<feature type="domain" description="PheRS DNA binding" evidence="7">
    <location>
        <begin position="6"/>
        <end position="62"/>
    </location>
</feature>